<feature type="region of interest" description="Disordered" evidence="1">
    <location>
        <begin position="391"/>
        <end position="428"/>
    </location>
</feature>
<feature type="compositionally biased region" description="Polar residues" evidence="1">
    <location>
        <begin position="611"/>
        <end position="624"/>
    </location>
</feature>
<keyword evidence="3" id="KW-1185">Reference proteome</keyword>
<organism evidence="2 3">
    <name type="scientific">[Myrmecia] bisecta</name>
    <dbReference type="NCBI Taxonomy" id="41462"/>
    <lineage>
        <taxon>Eukaryota</taxon>
        <taxon>Viridiplantae</taxon>
        <taxon>Chlorophyta</taxon>
        <taxon>core chlorophytes</taxon>
        <taxon>Trebouxiophyceae</taxon>
        <taxon>Trebouxiales</taxon>
        <taxon>Trebouxiaceae</taxon>
        <taxon>Myrmecia</taxon>
    </lineage>
</organism>
<dbReference type="PANTHER" id="PTHR15319">
    <property type="entry name" value="TATA BOX-BINDING PROTEIN ASSOCIATED FACTOR RNA POLYMERASE I SUBUNIT C"/>
    <property type="match status" value="1"/>
</dbReference>
<comment type="caution">
    <text evidence="2">The sequence shown here is derived from an EMBL/GenBank/DDBJ whole genome shotgun (WGS) entry which is preliminary data.</text>
</comment>
<proteinExistence type="predicted"/>
<evidence type="ECO:0000313" key="2">
    <source>
        <dbReference type="EMBL" id="KAK9814402.1"/>
    </source>
</evidence>
<sequence length="698" mass="74425">MSDSAVAQPSLMGGVIWSRVLEPRAVDIQPVTLRGGLGQNEGCSSKDPVCWVATGTGPLPKHWLSPQDLIQTTRPYIEARASLQHLAAQYPSAFVPRGLLRDLVLEEAHASQRAMLGNRLAVSQGPQGFVIAQPSGTGSHQLSLSLLQSSGPRTTWQVAAVAEHPCAAAPIWQLSYSQASALDDLPLLAARTGHAMCIVQPGVSNERLHVQAVASARSRRRIMHWAWNPYLQQQGAFMGDDCSVTLFNLERNTLDCQPRTSFHQWQATEVAAELGAPPSAGRLVCEWAPHPTQLLTATGLRLARFDTRASEPAHTLHMRPEHDYLFALAVPGQAEDGPFDQMVAVSTARHILLLDLRRPQQPVLSWRHHQDSDPPHLLNFIPSWDLQAGQQLANKAQHPHSQPATPSLSPAQLAVGSGGGGAAEVAATQASQALHTPVSLQARDRTGPLPASSIIGASLASGQLLAYGISMCAASTGLQGSMLDSISASQLMRVVSAKQTPVTLWEVQHQLQVSATEVPSAVASDNQALLRSFYRQAVQGEAGQAARVRDVQAVLDQLLASKKRPRGHSHASQSGCPVTLRHQMVCLAGLQHRDLAREPEAAHAGPPSNCIPDSQQSMDVETSASPDQCGSLLVVPCDRLLGTGVVVHAQGNPPTVASPAPARRAIPGWAEDGGAVNQMTEGARTSLDLLRAKWTSPG</sequence>
<dbReference type="Proteomes" id="UP001489004">
    <property type="component" value="Unassembled WGS sequence"/>
</dbReference>
<evidence type="ECO:0000313" key="3">
    <source>
        <dbReference type="Proteomes" id="UP001489004"/>
    </source>
</evidence>
<reference evidence="2 3" key="1">
    <citation type="journal article" date="2024" name="Nat. Commun.">
        <title>Phylogenomics reveals the evolutionary origins of lichenization in chlorophyte algae.</title>
        <authorList>
            <person name="Puginier C."/>
            <person name="Libourel C."/>
            <person name="Otte J."/>
            <person name="Skaloud P."/>
            <person name="Haon M."/>
            <person name="Grisel S."/>
            <person name="Petersen M."/>
            <person name="Berrin J.G."/>
            <person name="Delaux P.M."/>
            <person name="Dal Grande F."/>
            <person name="Keller J."/>
        </authorList>
    </citation>
    <scope>NUCLEOTIDE SEQUENCE [LARGE SCALE GENOMIC DNA]</scope>
    <source>
        <strain evidence="2 3">SAG 2043</strain>
    </source>
</reference>
<dbReference type="PANTHER" id="PTHR15319:SF1">
    <property type="entry name" value="TATA BOX-BINDING PROTEIN-ASSOCIATED FACTOR RNA POLYMERASE I SUBUNIT C"/>
    <property type="match status" value="1"/>
</dbReference>
<dbReference type="AlphaFoldDB" id="A0AAW1Q103"/>
<dbReference type="EMBL" id="JALJOR010000007">
    <property type="protein sequence ID" value="KAK9814402.1"/>
    <property type="molecule type" value="Genomic_DNA"/>
</dbReference>
<dbReference type="InterPro" id="IPR038801">
    <property type="entry name" value="TAF1C"/>
</dbReference>
<feature type="region of interest" description="Disordered" evidence="1">
    <location>
        <begin position="599"/>
        <end position="624"/>
    </location>
</feature>
<dbReference type="GO" id="GO:0001650">
    <property type="term" value="C:fibrillar center"/>
    <property type="evidence" value="ECO:0007669"/>
    <property type="project" value="TreeGrafter"/>
</dbReference>
<protein>
    <submittedName>
        <fullName evidence="2">Uncharacterized protein</fullName>
    </submittedName>
</protein>
<dbReference type="GO" id="GO:0001164">
    <property type="term" value="F:RNA polymerase I core promoter sequence-specific DNA binding"/>
    <property type="evidence" value="ECO:0007669"/>
    <property type="project" value="TreeGrafter"/>
</dbReference>
<feature type="compositionally biased region" description="Polar residues" evidence="1">
    <location>
        <begin position="391"/>
        <end position="410"/>
    </location>
</feature>
<evidence type="ECO:0000256" key="1">
    <source>
        <dbReference type="SAM" id="MobiDB-lite"/>
    </source>
</evidence>
<gene>
    <name evidence="2" type="ORF">WJX72_005359</name>
</gene>
<accession>A0AAW1Q103</accession>
<name>A0AAW1Q103_9CHLO</name>